<dbReference type="AlphaFoldDB" id="A0A8E2JN60"/>
<dbReference type="GO" id="GO:0007023">
    <property type="term" value="P:post-chaperonin tubulin folding pathway"/>
    <property type="evidence" value="ECO:0007669"/>
    <property type="project" value="InterPro"/>
</dbReference>
<dbReference type="GO" id="GO:0043014">
    <property type="term" value="F:alpha-tubulin binding"/>
    <property type="evidence" value="ECO:0007669"/>
    <property type="project" value="InterPro"/>
</dbReference>
<dbReference type="Pfam" id="PF14560">
    <property type="entry name" value="Ubiquitin_2"/>
    <property type="match status" value="1"/>
</dbReference>
<evidence type="ECO:0000259" key="1">
    <source>
        <dbReference type="Pfam" id="PF14560"/>
    </source>
</evidence>
<reference evidence="2 3" key="1">
    <citation type="journal article" date="2016" name="Nat. Commun.">
        <title>Ectomycorrhizal ecology is imprinted in the genome of the dominant symbiotic fungus Cenococcum geophilum.</title>
        <authorList>
            <consortium name="DOE Joint Genome Institute"/>
            <person name="Peter M."/>
            <person name="Kohler A."/>
            <person name="Ohm R.A."/>
            <person name="Kuo A."/>
            <person name="Krutzmann J."/>
            <person name="Morin E."/>
            <person name="Arend M."/>
            <person name="Barry K.W."/>
            <person name="Binder M."/>
            <person name="Choi C."/>
            <person name="Clum A."/>
            <person name="Copeland A."/>
            <person name="Grisel N."/>
            <person name="Haridas S."/>
            <person name="Kipfer T."/>
            <person name="LaButti K."/>
            <person name="Lindquist E."/>
            <person name="Lipzen A."/>
            <person name="Maire R."/>
            <person name="Meier B."/>
            <person name="Mihaltcheva S."/>
            <person name="Molinier V."/>
            <person name="Murat C."/>
            <person name="Poggeler S."/>
            <person name="Quandt C.A."/>
            <person name="Sperisen C."/>
            <person name="Tritt A."/>
            <person name="Tisserant E."/>
            <person name="Crous P.W."/>
            <person name="Henrissat B."/>
            <person name="Nehls U."/>
            <person name="Egli S."/>
            <person name="Spatafora J.W."/>
            <person name="Grigoriev I.V."/>
            <person name="Martin F.M."/>
        </authorList>
    </citation>
    <scope>NUCLEOTIDE SEQUENCE [LARGE SCALE GENOMIC DNA]</scope>
    <source>
        <strain evidence="2 3">CBS 207.34</strain>
    </source>
</reference>
<dbReference type="OrthoDB" id="5295208at2759"/>
<accession>A0A8E2JN60</accession>
<evidence type="ECO:0000313" key="3">
    <source>
        <dbReference type="Proteomes" id="UP000250140"/>
    </source>
</evidence>
<keyword evidence="3" id="KW-1185">Reference proteome</keyword>
<feature type="domain" description="Ubiquitin-like" evidence="1">
    <location>
        <begin position="10"/>
        <end position="92"/>
    </location>
</feature>
<dbReference type="InterPro" id="IPR000626">
    <property type="entry name" value="Ubiquitin-like_dom"/>
</dbReference>
<dbReference type="SUPFAM" id="SSF54236">
    <property type="entry name" value="Ubiquitin-like"/>
    <property type="match status" value="1"/>
</dbReference>
<name>A0A8E2JN60_9PEZI</name>
<dbReference type="InterPro" id="IPR045172">
    <property type="entry name" value="TBCB_Ubl"/>
</dbReference>
<gene>
    <name evidence="2" type="ORF">AOQ84DRAFT_442814</name>
</gene>
<dbReference type="InterPro" id="IPR029071">
    <property type="entry name" value="Ubiquitin-like_domsf"/>
</dbReference>
<protein>
    <recommendedName>
        <fullName evidence="1">Ubiquitin-like domain-containing protein</fullName>
    </recommendedName>
</protein>
<dbReference type="CDD" id="cd01789">
    <property type="entry name" value="Ubl_TBCB"/>
    <property type="match status" value="1"/>
</dbReference>
<dbReference type="GO" id="GO:0007021">
    <property type="term" value="P:tubulin complex assembly"/>
    <property type="evidence" value="ECO:0007669"/>
    <property type="project" value="InterPro"/>
</dbReference>
<evidence type="ECO:0000313" key="2">
    <source>
        <dbReference type="EMBL" id="OCL03288.1"/>
    </source>
</evidence>
<proteinExistence type="predicted"/>
<organism evidence="2 3">
    <name type="scientific">Glonium stellatum</name>
    <dbReference type="NCBI Taxonomy" id="574774"/>
    <lineage>
        <taxon>Eukaryota</taxon>
        <taxon>Fungi</taxon>
        <taxon>Dikarya</taxon>
        <taxon>Ascomycota</taxon>
        <taxon>Pezizomycotina</taxon>
        <taxon>Dothideomycetes</taxon>
        <taxon>Pleosporomycetidae</taxon>
        <taxon>Gloniales</taxon>
        <taxon>Gloniaceae</taxon>
        <taxon>Glonium</taxon>
    </lineage>
</organism>
<dbReference type="EMBL" id="KV750771">
    <property type="protein sequence ID" value="OCL03288.1"/>
    <property type="molecule type" value="Genomic_DNA"/>
</dbReference>
<dbReference type="Proteomes" id="UP000250140">
    <property type="component" value="Unassembled WGS sequence"/>
</dbReference>
<sequence length="196" mass="21707">MAFHAAAADIPLLITSPNSSSERRITPSWSIAHFKTRLEPITGIPASAQKLTLRVGSQDGTAIEADDEEKTQLSAFPLQAYAEINVLDTRPPSARTDFSDLSAVPKYTMPSEQYETRNDSVLAWKKAQKLGRFDPSAPSLEEQKIQALEREVEERAHTHTHTNTNEHTRALGHTATPHTISKGGILISLHLLHHYL</sequence>
<dbReference type="Gene3D" id="3.10.20.90">
    <property type="entry name" value="Phosphatidylinositol 3-kinase Catalytic Subunit, Chain A, domain 1"/>
    <property type="match status" value="1"/>
</dbReference>